<comment type="subcellular location">
    <subcellularLocation>
        <location evidence="1">Cytoplasm</location>
    </subcellularLocation>
</comment>
<dbReference type="GeneID" id="114434620"/>
<evidence type="ECO:0000313" key="12">
    <source>
        <dbReference type="RefSeq" id="XP_028259741.1"/>
    </source>
</evidence>
<dbReference type="InParanoid" id="A0A6P7I573"/>
<name>A0A6P7I573_9TELE</name>
<dbReference type="Proteomes" id="UP000515145">
    <property type="component" value="Chromosome 4"/>
</dbReference>
<dbReference type="PANTHER" id="PTHR22948:SF19">
    <property type="entry name" value="TUDOR DOMAIN-CONTAINING PROTEIN 5"/>
    <property type="match status" value="1"/>
</dbReference>
<comment type="similarity">
    <text evidence="2">Belongs to the TDRD5 family.</text>
</comment>
<evidence type="ECO:0000256" key="5">
    <source>
        <dbReference type="ARBA" id="ARBA00022490"/>
    </source>
</evidence>
<feature type="domain" description="HTH OST-type" evidence="10">
    <location>
        <begin position="289"/>
        <end position="366"/>
    </location>
</feature>
<evidence type="ECO:0000256" key="4">
    <source>
        <dbReference type="ARBA" id="ARBA00022473"/>
    </source>
</evidence>
<dbReference type="SUPFAM" id="SSF63748">
    <property type="entry name" value="Tudor/PWWP/MBT"/>
    <property type="match status" value="1"/>
</dbReference>
<dbReference type="InterPro" id="IPR002999">
    <property type="entry name" value="Tudor"/>
</dbReference>
<evidence type="ECO:0000256" key="1">
    <source>
        <dbReference type="ARBA" id="ARBA00004496"/>
    </source>
</evidence>
<keyword evidence="7" id="KW-0221">Differentiation</keyword>
<dbReference type="Gene3D" id="2.40.50.90">
    <property type="match status" value="1"/>
</dbReference>
<evidence type="ECO:0000256" key="7">
    <source>
        <dbReference type="ARBA" id="ARBA00022782"/>
    </source>
</evidence>
<keyword evidence="11" id="KW-1185">Reference proteome</keyword>
<dbReference type="InterPro" id="IPR050621">
    <property type="entry name" value="Tudor_domain_containing"/>
</dbReference>
<dbReference type="AlphaFoldDB" id="A0A6P7I573"/>
<feature type="domain" description="HTH OST-type" evidence="10">
    <location>
        <begin position="4"/>
        <end position="77"/>
    </location>
</feature>
<keyword evidence="5" id="KW-0963">Cytoplasm</keyword>
<sequence length="682" mass="76610">MENILETLKKDVRSLLVSSKMGLDPEQLKKDYIAMLGHPMPLKHLGFRNVLDMAREMPDVVSINFRADGSLFLKAVKDQSTQNIEELVSKQRTSKCDKKIMRGRDHYLSRRYSHVYTPVVLPRRGQAPPPLSFQLRSQLRLLLSQGPIILSDLETSFLRTFGHPLRIHNHGFYSLGEMLEAAADMILVYPGRLGSVLTLRDIMFPRPLLRPFNSQRNTGPIKPQGSPQTKPAPTGQLRTKPPAGSTPAVVNKETKTITCKDDALFHEQVLKLEEELRQQIVENGVAGTISQELKDKLRKVVCQTAGGLSVHDLPAEYKRLFGEDLPLVQSGFVSVTELVGAMSDTFQLKTAKSSDVDHWIIIDIEESEKTQSDSKTLDSVIDCCVESPWEAKDDTITAPDEKEELDDNRNIPNALMSDIYPAIELRCSTAVPLDALQSQRLIPPTRHGVRELLEVLVEHVESPGHFYVRFSESEEAKAMEDMMIEMRRCYTCPEVSERYSLPERFVRQGQVCCVSPKGMWFYRVVIHQVINPSLVKVYCVDFGDLMVVRTSSLKFLKSCYSVLPVQAVPASLAGIKPTTGSWTAEAKASFQKLCLERALVGALNCYTGDVLQLYLCDTHSEHDTYIHTVLLSQGHGTASTQPTLCSQLTPVSLYLREGMVELPEVEEAEWNSEKKANDKERL</sequence>
<gene>
    <name evidence="12" type="primary">tdrd5</name>
</gene>
<dbReference type="GO" id="GO:0005737">
    <property type="term" value="C:cytoplasm"/>
    <property type="evidence" value="ECO:0007669"/>
    <property type="project" value="UniProtKB-SubCell"/>
</dbReference>
<dbReference type="Pfam" id="PF00567">
    <property type="entry name" value="TUDOR"/>
    <property type="match status" value="1"/>
</dbReference>
<feature type="domain" description="HTH OST-type" evidence="10">
    <location>
        <begin position="127"/>
        <end position="203"/>
    </location>
</feature>
<keyword evidence="6" id="KW-0677">Repeat</keyword>
<evidence type="ECO:0000256" key="6">
    <source>
        <dbReference type="ARBA" id="ARBA00022737"/>
    </source>
</evidence>
<dbReference type="Gene3D" id="3.30.420.610">
    <property type="entry name" value="LOTUS domain-like"/>
    <property type="match status" value="3"/>
</dbReference>
<dbReference type="RefSeq" id="XP_028259741.1">
    <property type="nucleotide sequence ID" value="XM_028403940.1"/>
</dbReference>
<evidence type="ECO:0000256" key="3">
    <source>
        <dbReference type="ARBA" id="ARBA00013420"/>
    </source>
</evidence>
<dbReference type="GO" id="GO:0007283">
    <property type="term" value="P:spermatogenesis"/>
    <property type="evidence" value="ECO:0007669"/>
    <property type="project" value="UniProtKB-KW"/>
</dbReference>
<dbReference type="CTD" id="163589"/>
<dbReference type="Pfam" id="PF12872">
    <property type="entry name" value="OST-HTH"/>
    <property type="match status" value="3"/>
</dbReference>
<dbReference type="OrthoDB" id="10052065at2759"/>
<proteinExistence type="inferred from homology"/>
<keyword evidence="4" id="KW-0217">Developmental protein</keyword>
<protein>
    <recommendedName>
        <fullName evidence="3">Tudor domain-containing protein 5</fullName>
    </recommendedName>
</protein>
<evidence type="ECO:0000256" key="9">
    <source>
        <dbReference type="SAM" id="MobiDB-lite"/>
    </source>
</evidence>
<feature type="region of interest" description="Disordered" evidence="9">
    <location>
        <begin position="210"/>
        <end position="252"/>
    </location>
</feature>
<keyword evidence="8" id="KW-0744">Spermatogenesis</keyword>
<dbReference type="InterPro" id="IPR041966">
    <property type="entry name" value="LOTUS-like"/>
</dbReference>
<dbReference type="GO" id="GO:0030154">
    <property type="term" value="P:cell differentiation"/>
    <property type="evidence" value="ECO:0007669"/>
    <property type="project" value="UniProtKB-KW"/>
</dbReference>
<evidence type="ECO:0000313" key="11">
    <source>
        <dbReference type="Proteomes" id="UP000515145"/>
    </source>
</evidence>
<reference evidence="12" key="1">
    <citation type="submission" date="2025-08" db="UniProtKB">
        <authorList>
            <consortium name="RefSeq"/>
        </authorList>
    </citation>
    <scope>IDENTIFICATION</scope>
</reference>
<accession>A0A6P7I573</accession>
<evidence type="ECO:0000256" key="2">
    <source>
        <dbReference type="ARBA" id="ARBA00010384"/>
    </source>
</evidence>
<dbReference type="InterPro" id="IPR025605">
    <property type="entry name" value="OST-HTH/LOTUS_dom"/>
</dbReference>
<dbReference type="PANTHER" id="PTHR22948">
    <property type="entry name" value="TUDOR DOMAIN CONTAINING PROTEIN"/>
    <property type="match status" value="1"/>
</dbReference>
<organism evidence="11 12">
    <name type="scientific">Parambassis ranga</name>
    <name type="common">Indian glassy fish</name>
    <dbReference type="NCBI Taxonomy" id="210632"/>
    <lineage>
        <taxon>Eukaryota</taxon>
        <taxon>Metazoa</taxon>
        <taxon>Chordata</taxon>
        <taxon>Craniata</taxon>
        <taxon>Vertebrata</taxon>
        <taxon>Euteleostomi</taxon>
        <taxon>Actinopterygii</taxon>
        <taxon>Neopterygii</taxon>
        <taxon>Teleostei</taxon>
        <taxon>Neoteleostei</taxon>
        <taxon>Acanthomorphata</taxon>
        <taxon>Ovalentaria</taxon>
        <taxon>Ambassidae</taxon>
        <taxon>Parambassis</taxon>
    </lineage>
</organism>
<evidence type="ECO:0000259" key="10">
    <source>
        <dbReference type="PROSITE" id="PS51644"/>
    </source>
</evidence>
<dbReference type="PROSITE" id="PS51644">
    <property type="entry name" value="HTH_OST"/>
    <property type="match status" value="3"/>
</dbReference>
<dbReference type="Gene3D" id="2.30.30.140">
    <property type="match status" value="1"/>
</dbReference>
<evidence type="ECO:0000256" key="8">
    <source>
        <dbReference type="ARBA" id="ARBA00022871"/>
    </source>
</evidence>
<dbReference type="InterPro" id="IPR035437">
    <property type="entry name" value="SNase_OB-fold_sf"/>
</dbReference>
<dbReference type="FunCoup" id="A0A6P7I573">
    <property type="interactions" value="776"/>
</dbReference>